<evidence type="ECO:0000313" key="1">
    <source>
        <dbReference type="EMBL" id="MBX41112.1"/>
    </source>
</evidence>
<accession>A0A2P2NF73</accession>
<name>A0A2P2NF73_RHIMU</name>
<dbReference type="AlphaFoldDB" id="A0A2P2NF73"/>
<reference evidence="1" key="1">
    <citation type="submission" date="2018-02" db="EMBL/GenBank/DDBJ databases">
        <title>Rhizophora mucronata_Transcriptome.</title>
        <authorList>
            <person name="Meera S.P."/>
            <person name="Sreeshan A."/>
            <person name="Augustine A."/>
        </authorList>
    </citation>
    <scope>NUCLEOTIDE SEQUENCE</scope>
    <source>
        <tissue evidence="1">Leaf</tissue>
    </source>
</reference>
<proteinExistence type="predicted"/>
<organism evidence="1">
    <name type="scientific">Rhizophora mucronata</name>
    <name type="common">Asiatic mangrove</name>
    <dbReference type="NCBI Taxonomy" id="61149"/>
    <lineage>
        <taxon>Eukaryota</taxon>
        <taxon>Viridiplantae</taxon>
        <taxon>Streptophyta</taxon>
        <taxon>Embryophyta</taxon>
        <taxon>Tracheophyta</taxon>
        <taxon>Spermatophyta</taxon>
        <taxon>Magnoliopsida</taxon>
        <taxon>eudicotyledons</taxon>
        <taxon>Gunneridae</taxon>
        <taxon>Pentapetalae</taxon>
        <taxon>rosids</taxon>
        <taxon>fabids</taxon>
        <taxon>Malpighiales</taxon>
        <taxon>Rhizophoraceae</taxon>
        <taxon>Rhizophora</taxon>
    </lineage>
</organism>
<sequence>MCICETQSISKVSITTSHTILSTKRNSIT</sequence>
<protein>
    <submittedName>
        <fullName evidence="1">Uncharacterized protein</fullName>
    </submittedName>
</protein>
<dbReference type="EMBL" id="GGEC01060628">
    <property type="protein sequence ID" value="MBX41112.1"/>
    <property type="molecule type" value="Transcribed_RNA"/>
</dbReference>